<accession>A0A921INX5</accession>
<dbReference type="Pfam" id="PF13579">
    <property type="entry name" value="Glyco_trans_4_4"/>
    <property type="match status" value="1"/>
</dbReference>
<sequence>MRILIVSQHYKPEPFNVSETSEELVRRGHDVTVLTALPNCPGGIVLEEFRHGQHRDEVDTGVRVVRVPIVARGKDLHGMNKLRRAANYVSFPLSCQLTNAAMDSEYDCVLCFQFSPILMAVPALRMARRQGVPCLLWSFDLWPEDMLTGGIRRSGVPYRIMRRVSRRIYASADMVAVTSPGFEKYFSEQLGLQGLKTRWLPQFAEDVFGDVPSMRVSGGDIIFTFAGNVGGNQAVETVVRAASLLKDDRILVRIVGSGSRLEACKHLAADLRARNVEFLGRLPLESMPRLYADSDAMILTLSRPQGDSLVPVYTIPRKFQSYIAAGRPVLCSAEGTVAEIVRGEGCGIACPAEDAEGLAEAMERFARMPRTRREEMGTAARGLYERRYSRDRFFADLETLLSELTGRK</sequence>
<dbReference type="InterPro" id="IPR001296">
    <property type="entry name" value="Glyco_trans_1"/>
</dbReference>
<keyword evidence="1" id="KW-0328">Glycosyltransferase</keyword>
<proteinExistence type="predicted"/>
<organism evidence="5 6">
    <name type="scientific">Collinsella ihumii</name>
    <dbReference type="NCBI Taxonomy" id="1720204"/>
    <lineage>
        <taxon>Bacteria</taxon>
        <taxon>Bacillati</taxon>
        <taxon>Actinomycetota</taxon>
        <taxon>Coriobacteriia</taxon>
        <taxon>Coriobacteriales</taxon>
        <taxon>Coriobacteriaceae</taxon>
        <taxon>Collinsella</taxon>
    </lineage>
</organism>
<evidence type="ECO:0000259" key="4">
    <source>
        <dbReference type="Pfam" id="PF13579"/>
    </source>
</evidence>
<dbReference type="CDD" id="cd03794">
    <property type="entry name" value="GT4_WbuB-like"/>
    <property type="match status" value="1"/>
</dbReference>
<feature type="domain" description="Glycosyl transferase family 1" evidence="3">
    <location>
        <begin position="218"/>
        <end position="381"/>
    </location>
</feature>
<evidence type="ECO:0000313" key="6">
    <source>
        <dbReference type="Proteomes" id="UP000746751"/>
    </source>
</evidence>
<dbReference type="PANTHER" id="PTHR12526">
    <property type="entry name" value="GLYCOSYLTRANSFERASE"/>
    <property type="match status" value="1"/>
</dbReference>
<keyword evidence="2" id="KW-0808">Transferase</keyword>
<evidence type="ECO:0000256" key="2">
    <source>
        <dbReference type="ARBA" id="ARBA00022679"/>
    </source>
</evidence>
<dbReference type="EMBL" id="DYVF01000020">
    <property type="protein sequence ID" value="HJG30246.1"/>
    <property type="molecule type" value="Genomic_DNA"/>
</dbReference>
<name>A0A921INX5_9ACTN</name>
<dbReference type="Pfam" id="PF00534">
    <property type="entry name" value="Glycos_transf_1"/>
    <property type="match status" value="1"/>
</dbReference>
<evidence type="ECO:0000256" key="1">
    <source>
        <dbReference type="ARBA" id="ARBA00022676"/>
    </source>
</evidence>
<gene>
    <name evidence="5" type="ORF">K8U80_02490</name>
</gene>
<dbReference type="InterPro" id="IPR028098">
    <property type="entry name" value="Glyco_trans_4-like_N"/>
</dbReference>
<dbReference type="SUPFAM" id="SSF53756">
    <property type="entry name" value="UDP-Glycosyltransferase/glycogen phosphorylase"/>
    <property type="match status" value="1"/>
</dbReference>
<comment type="caution">
    <text evidence="5">The sequence shown here is derived from an EMBL/GenBank/DDBJ whole genome shotgun (WGS) entry which is preliminary data.</text>
</comment>
<dbReference type="Proteomes" id="UP000746751">
    <property type="component" value="Unassembled WGS sequence"/>
</dbReference>
<evidence type="ECO:0000259" key="3">
    <source>
        <dbReference type="Pfam" id="PF00534"/>
    </source>
</evidence>
<dbReference type="Gene3D" id="3.40.50.2000">
    <property type="entry name" value="Glycogen Phosphorylase B"/>
    <property type="match status" value="2"/>
</dbReference>
<evidence type="ECO:0000313" key="5">
    <source>
        <dbReference type="EMBL" id="HJG30246.1"/>
    </source>
</evidence>
<reference evidence="5" key="2">
    <citation type="submission" date="2021-09" db="EMBL/GenBank/DDBJ databases">
        <authorList>
            <person name="Gilroy R."/>
        </authorList>
    </citation>
    <scope>NUCLEOTIDE SEQUENCE</scope>
    <source>
        <strain evidence="5">ChiGjej2B2-7701</strain>
    </source>
</reference>
<reference evidence="5" key="1">
    <citation type="journal article" date="2021" name="PeerJ">
        <title>Extensive microbial diversity within the chicken gut microbiome revealed by metagenomics and culture.</title>
        <authorList>
            <person name="Gilroy R."/>
            <person name="Ravi A."/>
            <person name="Getino M."/>
            <person name="Pursley I."/>
            <person name="Horton D.L."/>
            <person name="Alikhan N.F."/>
            <person name="Baker D."/>
            <person name="Gharbi K."/>
            <person name="Hall N."/>
            <person name="Watson M."/>
            <person name="Adriaenssens E.M."/>
            <person name="Foster-Nyarko E."/>
            <person name="Jarju S."/>
            <person name="Secka A."/>
            <person name="Antonio M."/>
            <person name="Oren A."/>
            <person name="Chaudhuri R.R."/>
            <person name="La Ragione R."/>
            <person name="Hildebrand F."/>
            <person name="Pallen M.J."/>
        </authorList>
    </citation>
    <scope>NUCLEOTIDE SEQUENCE</scope>
    <source>
        <strain evidence="5">ChiGjej2B2-7701</strain>
    </source>
</reference>
<dbReference type="GO" id="GO:0016757">
    <property type="term" value="F:glycosyltransferase activity"/>
    <property type="evidence" value="ECO:0007669"/>
    <property type="project" value="UniProtKB-KW"/>
</dbReference>
<feature type="domain" description="Glycosyltransferase subfamily 4-like N-terminal" evidence="4">
    <location>
        <begin position="17"/>
        <end position="194"/>
    </location>
</feature>
<dbReference type="AlphaFoldDB" id="A0A921INX5"/>
<protein>
    <submittedName>
        <fullName evidence="5">Glycosyltransferase family 4 protein</fullName>
    </submittedName>
</protein>